<feature type="non-terminal residue" evidence="1">
    <location>
        <position position="1"/>
    </location>
</feature>
<proteinExistence type="predicted"/>
<comment type="caution">
    <text evidence="1">The sequence shown here is derived from an EMBL/GenBank/DDBJ whole genome shotgun (WGS) entry which is preliminary data.</text>
</comment>
<feature type="non-terminal residue" evidence="1">
    <location>
        <position position="259"/>
    </location>
</feature>
<protein>
    <submittedName>
        <fullName evidence="1">Uncharacterized protein</fullName>
    </submittedName>
</protein>
<sequence>YVDRDAPFYTLAGRAMWDVDRDTQEDEKFWENYYTKRFQSKEIGKLMPQWYTVSGPISPGLQNMNATKVANFWATVLLMNQKVDQIIGYNKNLSETPYTLYRETGRAGQRTYPRPFDAYFFKRYQQEYGVPKAGDQVEMYKIFESFKKRMGVEDLQQRHCMPVSQYAQYLEAGKEVTSTMTPDKVVRLLNKLATESLMLAREMEAACTNPAFKPELHRFVTDSEMYVLATQAMIHKENAAIGKARMLLSGSQDKADEFP</sequence>
<name>X1Q1H0_9ZZZZ</name>
<dbReference type="AlphaFoldDB" id="X1Q1H0"/>
<reference evidence="1" key="1">
    <citation type="journal article" date="2014" name="Front. Microbiol.">
        <title>High frequency of phylogenetically diverse reductive dehalogenase-homologous genes in deep subseafloor sedimentary metagenomes.</title>
        <authorList>
            <person name="Kawai M."/>
            <person name="Futagami T."/>
            <person name="Toyoda A."/>
            <person name="Takaki Y."/>
            <person name="Nishi S."/>
            <person name="Hori S."/>
            <person name="Arai W."/>
            <person name="Tsubouchi T."/>
            <person name="Morono Y."/>
            <person name="Uchiyama I."/>
            <person name="Ito T."/>
            <person name="Fujiyama A."/>
            <person name="Inagaki F."/>
            <person name="Takami H."/>
        </authorList>
    </citation>
    <scope>NUCLEOTIDE SEQUENCE</scope>
    <source>
        <strain evidence="1">Expedition CK06-06</strain>
    </source>
</reference>
<organism evidence="1">
    <name type="scientific">marine sediment metagenome</name>
    <dbReference type="NCBI Taxonomy" id="412755"/>
    <lineage>
        <taxon>unclassified sequences</taxon>
        <taxon>metagenomes</taxon>
        <taxon>ecological metagenomes</taxon>
    </lineage>
</organism>
<evidence type="ECO:0000313" key="1">
    <source>
        <dbReference type="EMBL" id="GAI37059.1"/>
    </source>
</evidence>
<dbReference type="EMBL" id="BARV01028745">
    <property type="protein sequence ID" value="GAI37059.1"/>
    <property type="molecule type" value="Genomic_DNA"/>
</dbReference>
<accession>X1Q1H0</accession>
<gene>
    <name evidence="1" type="ORF">S06H3_45953</name>
</gene>